<evidence type="ECO:0000313" key="3">
    <source>
        <dbReference type="Proteomes" id="UP001165962"/>
    </source>
</evidence>
<evidence type="ECO:0000256" key="1">
    <source>
        <dbReference type="SAM" id="Phobius"/>
    </source>
</evidence>
<dbReference type="EMBL" id="JAAOIW010000004">
    <property type="protein sequence ID" value="NHN30547.1"/>
    <property type="molecule type" value="Genomic_DNA"/>
</dbReference>
<dbReference type="Pfam" id="PF20136">
    <property type="entry name" value="DUF6526"/>
    <property type="match status" value="1"/>
</dbReference>
<keyword evidence="3" id="KW-1185">Reference proteome</keyword>
<keyword evidence="1" id="KW-1133">Transmembrane helix</keyword>
<sequence length="148" mass="16731">MEEPQSQSNAKQALRFDPAHHFVNLPIALIVFIWSCINLFTALRDGQSVAMYALLFGITLGLLLAVLKMRVYATKTQDRIVRVEEQFRHFRLTGKELNPKLTLAQIIALRYAGDNELPALAERTASENLQPAAIQAAIKNRRVDTMRI</sequence>
<accession>A0ABX0J2H3</accession>
<keyword evidence="1" id="KW-0472">Membrane</keyword>
<dbReference type="RefSeq" id="WP_166149754.1">
    <property type="nucleotide sequence ID" value="NZ_JAAOIW010000004.1"/>
</dbReference>
<proteinExistence type="predicted"/>
<evidence type="ECO:0000313" key="2">
    <source>
        <dbReference type="EMBL" id="NHN30547.1"/>
    </source>
</evidence>
<dbReference type="InterPro" id="IPR045385">
    <property type="entry name" value="DUF6526"/>
</dbReference>
<reference evidence="2" key="1">
    <citation type="submission" date="2020-03" db="EMBL/GenBank/DDBJ databases">
        <title>Draft sequencing of Paenibacilllus sp. S3N08.</title>
        <authorList>
            <person name="Kim D.-U."/>
        </authorList>
    </citation>
    <scope>NUCLEOTIDE SEQUENCE</scope>
    <source>
        <strain evidence="2">S3N08</strain>
    </source>
</reference>
<name>A0ABX0J2H3_9BACL</name>
<protein>
    <submittedName>
        <fullName evidence="2">ABC transporter permease</fullName>
    </submittedName>
</protein>
<keyword evidence="1" id="KW-0812">Transmembrane</keyword>
<dbReference type="Proteomes" id="UP001165962">
    <property type="component" value="Unassembled WGS sequence"/>
</dbReference>
<comment type="caution">
    <text evidence="2">The sequence shown here is derived from an EMBL/GenBank/DDBJ whole genome shotgun (WGS) entry which is preliminary data.</text>
</comment>
<organism evidence="2 3">
    <name type="scientific">Paenibacillus agricola</name>
    <dbReference type="NCBI Taxonomy" id="2716264"/>
    <lineage>
        <taxon>Bacteria</taxon>
        <taxon>Bacillati</taxon>
        <taxon>Bacillota</taxon>
        <taxon>Bacilli</taxon>
        <taxon>Bacillales</taxon>
        <taxon>Paenibacillaceae</taxon>
        <taxon>Paenibacillus</taxon>
    </lineage>
</organism>
<feature type="transmembrane region" description="Helical" evidence="1">
    <location>
        <begin position="49"/>
        <end position="67"/>
    </location>
</feature>
<gene>
    <name evidence="2" type="ORF">G9U52_11960</name>
</gene>
<feature type="transmembrane region" description="Helical" evidence="1">
    <location>
        <begin position="21"/>
        <end position="43"/>
    </location>
</feature>